<feature type="region of interest" description="Disordered" evidence="1">
    <location>
        <begin position="46"/>
        <end position="69"/>
    </location>
</feature>
<dbReference type="AlphaFoldDB" id="A0A371CHX7"/>
<evidence type="ECO:0000256" key="1">
    <source>
        <dbReference type="SAM" id="MobiDB-lite"/>
    </source>
</evidence>
<dbReference type="STRING" id="139420.A0A371CHX7"/>
<organism evidence="2 3">
    <name type="scientific">Lentinus brumalis</name>
    <dbReference type="NCBI Taxonomy" id="2498619"/>
    <lineage>
        <taxon>Eukaryota</taxon>
        <taxon>Fungi</taxon>
        <taxon>Dikarya</taxon>
        <taxon>Basidiomycota</taxon>
        <taxon>Agaricomycotina</taxon>
        <taxon>Agaricomycetes</taxon>
        <taxon>Polyporales</taxon>
        <taxon>Polyporaceae</taxon>
        <taxon>Lentinus</taxon>
    </lineage>
</organism>
<gene>
    <name evidence="2" type="ORF">OH76DRAFT_1367036</name>
</gene>
<proteinExistence type="predicted"/>
<evidence type="ECO:0000313" key="3">
    <source>
        <dbReference type="Proteomes" id="UP000256964"/>
    </source>
</evidence>
<sequence length="281" mass="31808">PLVDSEGRFLGLLLGEMRDEELPYIRANVTHHLHEARRYCNLSGTEQHRRGRYSTTKDGVSMGGGQTRPMNMVFRNRRERRAVARLRRSLSVRRIATFGSSGLRTYVPEVYNEYSRTLDQICAEDTTLRRPFANNVFAGVTFNLGPRVVTSRHRDHLNLPFGWCCVTVFGDFDHTRGGHLVLWDLGLVIEVPPGATFLIPSAILEHSNLDIAEGETRMSITQYSAGGLFRWIRCGSRTQAAFERDGNRVETGATRWQAGIALLGKWAGRLAGRRPQFRDMC</sequence>
<accession>A0A371CHX7</accession>
<dbReference type="Gene3D" id="3.60.130.30">
    <property type="match status" value="1"/>
</dbReference>
<evidence type="ECO:0008006" key="4">
    <source>
        <dbReference type="Google" id="ProtNLM"/>
    </source>
</evidence>
<dbReference type="OrthoDB" id="2797114at2759"/>
<evidence type="ECO:0000313" key="2">
    <source>
        <dbReference type="EMBL" id="RDX39895.1"/>
    </source>
</evidence>
<feature type="non-terminal residue" evidence="2">
    <location>
        <position position="281"/>
    </location>
</feature>
<dbReference type="Proteomes" id="UP000256964">
    <property type="component" value="Unassembled WGS sequence"/>
</dbReference>
<keyword evidence="3" id="KW-1185">Reference proteome</keyword>
<name>A0A371CHX7_9APHY</name>
<dbReference type="EMBL" id="KZ857621">
    <property type="protein sequence ID" value="RDX39895.1"/>
    <property type="molecule type" value="Genomic_DNA"/>
</dbReference>
<reference evidence="2 3" key="1">
    <citation type="journal article" date="2018" name="Biotechnol. Biofuels">
        <title>Integrative visual omics of the white-rot fungus Polyporus brumalis exposes the biotechnological potential of its oxidative enzymes for delignifying raw plant biomass.</title>
        <authorList>
            <person name="Miyauchi S."/>
            <person name="Rancon A."/>
            <person name="Drula E."/>
            <person name="Hage H."/>
            <person name="Chaduli D."/>
            <person name="Favel A."/>
            <person name="Grisel S."/>
            <person name="Henrissat B."/>
            <person name="Herpoel-Gimbert I."/>
            <person name="Ruiz-Duenas F.J."/>
            <person name="Chevret D."/>
            <person name="Hainaut M."/>
            <person name="Lin J."/>
            <person name="Wang M."/>
            <person name="Pangilinan J."/>
            <person name="Lipzen A."/>
            <person name="Lesage-Meessen L."/>
            <person name="Navarro D."/>
            <person name="Riley R."/>
            <person name="Grigoriev I.V."/>
            <person name="Zhou S."/>
            <person name="Raouche S."/>
            <person name="Rosso M.N."/>
        </authorList>
    </citation>
    <scope>NUCLEOTIDE SEQUENCE [LARGE SCALE GENOMIC DNA]</scope>
    <source>
        <strain evidence="2 3">BRFM 1820</strain>
    </source>
</reference>
<protein>
    <recommendedName>
        <fullName evidence="4">Prolyl 4-hydroxylase alpha subunit Fe(2+) 2OG dioxygenase domain-containing protein</fullName>
    </recommendedName>
</protein>